<proteinExistence type="predicted"/>
<protein>
    <submittedName>
        <fullName evidence="1">Uncharacterized protein LOC125903812, partial</fullName>
    </submittedName>
</protein>
<reference evidence="1 2" key="1">
    <citation type="submission" date="2024-01" db="EMBL/GenBank/DDBJ databases">
        <authorList>
            <person name="Alioto T."/>
            <person name="Alioto T."/>
            <person name="Gomez Garrido J."/>
        </authorList>
    </citation>
    <scope>NUCLEOTIDE SEQUENCE [LARGE SCALE GENOMIC DNA]</scope>
</reference>
<dbReference type="EMBL" id="CAWUFR010000036">
    <property type="protein sequence ID" value="CAK6958883.1"/>
    <property type="molecule type" value="Genomic_DNA"/>
</dbReference>
<evidence type="ECO:0000313" key="1">
    <source>
        <dbReference type="EMBL" id="CAK6958883.1"/>
    </source>
</evidence>
<gene>
    <name evidence="1" type="ORF">FSCOSCO3_A001824</name>
</gene>
<dbReference type="Proteomes" id="UP001314229">
    <property type="component" value="Unassembled WGS sequence"/>
</dbReference>
<dbReference type="AlphaFoldDB" id="A0AAV1NIC7"/>
<evidence type="ECO:0000313" key="2">
    <source>
        <dbReference type="Proteomes" id="UP001314229"/>
    </source>
</evidence>
<organism evidence="1 2">
    <name type="scientific">Scomber scombrus</name>
    <name type="common">Atlantic mackerel</name>
    <name type="synonym">Scomber vernalis</name>
    <dbReference type="NCBI Taxonomy" id="13677"/>
    <lineage>
        <taxon>Eukaryota</taxon>
        <taxon>Metazoa</taxon>
        <taxon>Chordata</taxon>
        <taxon>Craniata</taxon>
        <taxon>Vertebrata</taxon>
        <taxon>Euteleostomi</taxon>
        <taxon>Actinopterygii</taxon>
        <taxon>Neopterygii</taxon>
        <taxon>Teleostei</taxon>
        <taxon>Neoteleostei</taxon>
        <taxon>Acanthomorphata</taxon>
        <taxon>Pelagiaria</taxon>
        <taxon>Scombriformes</taxon>
        <taxon>Scombridae</taxon>
        <taxon>Scomber</taxon>
    </lineage>
</organism>
<keyword evidence="2" id="KW-1185">Reference proteome</keyword>
<name>A0AAV1NIC7_SCOSC</name>
<accession>A0AAV1NIC7</accession>
<comment type="caution">
    <text evidence="1">The sequence shown here is derived from an EMBL/GenBank/DDBJ whole genome shotgun (WGS) entry which is preliminary data.</text>
</comment>
<sequence>MVTRKRIPELFESIACSGNERNDHDKLIGYIMGYLTILTGQRAMVFINMNKENVINCERWNKDRRYNNNKTVQAFGEAALNLNKEEYCWLAYLCEGKCCQQGEDIKHVFHTKSGKQIQKPMGLLNLAWVDAGMKGAISFNKIRSSVSTQANQHLSEREKACGQSHDPAILCRSTR</sequence>